<evidence type="ECO:0000256" key="5">
    <source>
        <dbReference type="ARBA" id="ARBA00022679"/>
    </source>
</evidence>
<evidence type="ECO:0000256" key="6">
    <source>
        <dbReference type="ARBA" id="ARBA00022741"/>
    </source>
</evidence>
<dbReference type="GO" id="GO:0008652">
    <property type="term" value="P:amino acid biosynthetic process"/>
    <property type="evidence" value="ECO:0007669"/>
    <property type="project" value="UniProtKB-KW"/>
</dbReference>
<dbReference type="Proteomes" id="UP000277457">
    <property type="component" value="Unassembled WGS sequence"/>
</dbReference>
<feature type="binding site" evidence="11">
    <location>
        <position position="56"/>
    </location>
    <ligand>
        <name>substrate</name>
    </ligand>
</feature>
<comment type="subunit">
    <text evidence="11">Monomer.</text>
</comment>
<feature type="binding site" evidence="11">
    <location>
        <position position="32"/>
    </location>
    <ligand>
        <name>substrate</name>
    </ligand>
</feature>
<dbReference type="InterPro" id="IPR027417">
    <property type="entry name" value="P-loop_NTPase"/>
</dbReference>
<dbReference type="PRINTS" id="PR01100">
    <property type="entry name" value="SHIKIMTKNASE"/>
</dbReference>
<feature type="binding site" evidence="11">
    <location>
        <position position="135"/>
    </location>
    <ligand>
        <name>substrate</name>
    </ligand>
</feature>
<evidence type="ECO:0000313" key="12">
    <source>
        <dbReference type="EMBL" id="RLE07617.1"/>
    </source>
</evidence>
<evidence type="ECO:0000256" key="10">
    <source>
        <dbReference type="ARBA" id="ARBA00048567"/>
    </source>
</evidence>
<keyword evidence="6 11" id="KW-0547">Nucleotide-binding</keyword>
<evidence type="ECO:0000256" key="11">
    <source>
        <dbReference type="HAMAP-Rule" id="MF_00109"/>
    </source>
</evidence>
<dbReference type="EMBL" id="QMPY01000080">
    <property type="protein sequence ID" value="RLE07617.1"/>
    <property type="molecule type" value="Genomic_DNA"/>
</dbReference>
<dbReference type="GO" id="GO:0009423">
    <property type="term" value="P:chorismate biosynthetic process"/>
    <property type="evidence" value="ECO:0007669"/>
    <property type="project" value="UniProtKB-UniRule"/>
</dbReference>
<keyword evidence="8 11" id="KW-0067">ATP-binding</keyword>
<dbReference type="Gene3D" id="3.40.50.300">
    <property type="entry name" value="P-loop containing nucleotide triphosphate hydrolases"/>
    <property type="match status" value="1"/>
</dbReference>
<evidence type="ECO:0000256" key="8">
    <source>
        <dbReference type="ARBA" id="ARBA00022840"/>
    </source>
</evidence>
<sequence length="177" mass="20267">MNIVLIGFMGTGKSAVGKKLAQRLRMGYLDTDELIEKREKRKIFQIFQEKGEGYFRKVETQVVKEVASRDNNVIATGGGVVLKEENVAALRKNGFIICLSADPETIWRRTANDSKRPLLEGKDPRKRIEDLLKTRKPYYQKADFTIETSKLSDEEVVERIITTLKKRNSYASPIRES</sequence>
<evidence type="ECO:0000256" key="4">
    <source>
        <dbReference type="ARBA" id="ARBA00022605"/>
    </source>
</evidence>
<feature type="binding site" evidence="11">
    <location>
        <begin position="10"/>
        <end position="15"/>
    </location>
    <ligand>
        <name>ATP</name>
        <dbReference type="ChEBI" id="CHEBI:30616"/>
    </ligand>
</feature>
<evidence type="ECO:0000313" key="13">
    <source>
        <dbReference type="Proteomes" id="UP000277457"/>
    </source>
</evidence>
<comment type="subcellular location">
    <subcellularLocation>
        <location evidence="11">Cytoplasm</location>
    </subcellularLocation>
</comment>
<dbReference type="InterPro" id="IPR031322">
    <property type="entry name" value="Shikimate/glucono_kinase"/>
</dbReference>
<name>A0A662D483_UNCAE</name>
<dbReference type="GO" id="GO:0004765">
    <property type="term" value="F:shikimate kinase activity"/>
    <property type="evidence" value="ECO:0007669"/>
    <property type="project" value="UniProtKB-UniRule"/>
</dbReference>
<comment type="catalytic activity">
    <reaction evidence="10 11">
        <text>shikimate + ATP = 3-phosphoshikimate + ADP + H(+)</text>
        <dbReference type="Rhea" id="RHEA:13121"/>
        <dbReference type="ChEBI" id="CHEBI:15378"/>
        <dbReference type="ChEBI" id="CHEBI:30616"/>
        <dbReference type="ChEBI" id="CHEBI:36208"/>
        <dbReference type="ChEBI" id="CHEBI:145989"/>
        <dbReference type="ChEBI" id="CHEBI:456216"/>
        <dbReference type="EC" id="2.7.1.71"/>
    </reaction>
</comment>
<feature type="binding site" evidence="11">
    <location>
        <position position="116"/>
    </location>
    <ligand>
        <name>ATP</name>
        <dbReference type="ChEBI" id="CHEBI:30616"/>
    </ligand>
</feature>
<dbReference type="PANTHER" id="PTHR21087">
    <property type="entry name" value="SHIKIMATE KINASE"/>
    <property type="match status" value="1"/>
</dbReference>
<evidence type="ECO:0000256" key="1">
    <source>
        <dbReference type="ARBA" id="ARBA00004842"/>
    </source>
</evidence>
<dbReference type="Pfam" id="PF01202">
    <property type="entry name" value="SKI"/>
    <property type="match status" value="1"/>
</dbReference>
<dbReference type="SUPFAM" id="SSF52540">
    <property type="entry name" value="P-loop containing nucleoside triphosphate hydrolases"/>
    <property type="match status" value="1"/>
</dbReference>
<comment type="similarity">
    <text evidence="2 11">Belongs to the shikimate kinase family.</text>
</comment>
<dbReference type="PROSITE" id="PS01128">
    <property type="entry name" value="SHIKIMATE_KINASE"/>
    <property type="match status" value="1"/>
</dbReference>
<evidence type="ECO:0000256" key="3">
    <source>
        <dbReference type="ARBA" id="ARBA00012154"/>
    </source>
</evidence>
<dbReference type="AlphaFoldDB" id="A0A662D483"/>
<dbReference type="GO" id="GO:0000287">
    <property type="term" value="F:magnesium ion binding"/>
    <property type="evidence" value="ECO:0007669"/>
    <property type="project" value="UniProtKB-UniRule"/>
</dbReference>
<reference evidence="12 13" key="1">
    <citation type="submission" date="2018-06" db="EMBL/GenBank/DDBJ databases">
        <title>Extensive metabolic versatility and redundancy in microbially diverse, dynamic hydrothermal sediments.</title>
        <authorList>
            <person name="Dombrowski N."/>
            <person name="Teske A."/>
            <person name="Baker B.J."/>
        </authorList>
    </citation>
    <scope>NUCLEOTIDE SEQUENCE [LARGE SCALE GENOMIC DNA]</scope>
    <source>
        <strain evidence="12">B7_G13</strain>
    </source>
</reference>
<keyword evidence="11" id="KW-0460">Magnesium</keyword>
<comment type="function">
    <text evidence="11">Catalyzes the specific phosphorylation of the 3-hydroxyl group of shikimic acid using ATP as a cosubstrate.</text>
</comment>
<comment type="cofactor">
    <cofactor evidence="11">
        <name>Mg(2+)</name>
        <dbReference type="ChEBI" id="CHEBI:18420"/>
    </cofactor>
    <text evidence="11">Binds 1 Mg(2+) ion per subunit.</text>
</comment>
<dbReference type="InterPro" id="IPR000623">
    <property type="entry name" value="Shikimate_kinase/TSH1"/>
</dbReference>
<dbReference type="InterPro" id="IPR023000">
    <property type="entry name" value="Shikimate_kinase_CS"/>
</dbReference>
<dbReference type="GO" id="GO:0009073">
    <property type="term" value="P:aromatic amino acid family biosynthetic process"/>
    <property type="evidence" value="ECO:0007669"/>
    <property type="project" value="UniProtKB-KW"/>
</dbReference>
<proteinExistence type="inferred from homology"/>
<accession>A0A662D483</accession>
<keyword evidence="7 11" id="KW-0418">Kinase</keyword>
<comment type="caution">
    <text evidence="11">Lacks conserved residue(s) required for the propagation of feature annotation.</text>
</comment>
<dbReference type="EC" id="2.7.1.71" evidence="3 11"/>
<gene>
    <name evidence="11" type="primary">aroK</name>
    <name evidence="12" type="ORF">DRZ78_02685</name>
</gene>
<dbReference type="CDD" id="cd00464">
    <property type="entry name" value="SK"/>
    <property type="match status" value="1"/>
</dbReference>
<evidence type="ECO:0000256" key="7">
    <source>
        <dbReference type="ARBA" id="ARBA00022777"/>
    </source>
</evidence>
<evidence type="ECO:0000256" key="9">
    <source>
        <dbReference type="ARBA" id="ARBA00023141"/>
    </source>
</evidence>
<keyword evidence="5 11" id="KW-0808">Transferase</keyword>
<keyword evidence="9 11" id="KW-0057">Aromatic amino acid biosynthesis</keyword>
<comment type="caution">
    <text evidence="12">The sequence shown here is derived from an EMBL/GenBank/DDBJ whole genome shotgun (WGS) entry which is preliminary data.</text>
</comment>
<feature type="binding site" evidence="11">
    <location>
        <position position="78"/>
    </location>
    <ligand>
        <name>substrate</name>
    </ligand>
</feature>
<keyword evidence="4 11" id="KW-0028">Amino-acid biosynthesis</keyword>
<feature type="binding site" evidence="11">
    <location>
        <position position="14"/>
    </location>
    <ligand>
        <name>Mg(2+)</name>
        <dbReference type="ChEBI" id="CHEBI:18420"/>
    </ligand>
</feature>
<dbReference type="GO" id="GO:0005524">
    <property type="term" value="F:ATP binding"/>
    <property type="evidence" value="ECO:0007669"/>
    <property type="project" value="UniProtKB-UniRule"/>
</dbReference>
<dbReference type="GO" id="GO:0005829">
    <property type="term" value="C:cytosol"/>
    <property type="evidence" value="ECO:0007669"/>
    <property type="project" value="TreeGrafter"/>
</dbReference>
<dbReference type="HAMAP" id="MF_00109">
    <property type="entry name" value="Shikimate_kinase"/>
    <property type="match status" value="1"/>
</dbReference>
<dbReference type="NCBIfam" id="NF010553">
    <property type="entry name" value="PRK13947.1"/>
    <property type="match status" value="1"/>
</dbReference>
<comment type="pathway">
    <text evidence="1 11">Metabolic intermediate biosynthesis; chorismate biosynthesis; chorismate from D-erythrose 4-phosphate and phosphoenolpyruvate: step 5/7.</text>
</comment>
<organism evidence="12 13">
    <name type="scientific">Aerophobetes bacterium</name>
    <dbReference type="NCBI Taxonomy" id="2030807"/>
    <lineage>
        <taxon>Bacteria</taxon>
        <taxon>Candidatus Aerophobota</taxon>
    </lineage>
</organism>
<protein>
    <recommendedName>
        <fullName evidence="3 11">Shikimate kinase</fullName>
        <shortName evidence="11">SK</shortName>
        <ecNumber evidence="3 11">2.7.1.71</ecNumber>
    </recommendedName>
</protein>
<dbReference type="PANTHER" id="PTHR21087:SF16">
    <property type="entry name" value="SHIKIMATE KINASE 1, CHLOROPLASTIC"/>
    <property type="match status" value="1"/>
</dbReference>
<keyword evidence="11" id="KW-0479">Metal-binding</keyword>
<evidence type="ECO:0000256" key="2">
    <source>
        <dbReference type="ARBA" id="ARBA00006997"/>
    </source>
</evidence>
<keyword evidence="11" id="KW-0963">Cytoplasm</keyword>
<dbReference type="UniPathway" id="UPA00053">
    <property type="reaction ID" value="UER00088"/>
</dbReference>